<keyword evidence="1" id="KW-0238">DNA-binding</keyword>
<dbReference type="Pfam" id="PF04542">
    <property type="entry name" value="Sigma70_r2"/>
    <property type="match status" value="1"/>
</dbReference>
<dbReference type="AlphaFoldDB" id="A0A543C0R9"/>
<name>A0A543C0R9_9ACTN</name>
<dbReference type="InterPro" id="IPR013325">
    <property type="entry name" value="RNA_pol_sigma_r2"/>
</dbReference>
<reference evidence="5 6" key="1">
    <citation type="submission" date="2019-06" db="EMBL/GenBank/DDBJ databases">
        <title>Sequencing the genomes of 1000 actinobacteria strains.</title>
        <authorList>
            <person name="Klenk H.-P."/>
        </authorList>
    </citation>
    <scope>NUCLEOTIDE SEQUENCE [LARGE SCALE GENOMIC DNA]</scope>
    <source>
        <strain evidence="5 6">DSM 102200</strain>
    </source>
</reference>
<dbReference type="Pfam" id="PF11790">
    <property type="entry name" value="Glyco_hydro_cc"/>
    <property type="match status" value="1"/>
</dbReference>
<dbReference type="InterPro" id="IPR014284">
    <property type="entry name" value="RNA_pol_sigma-70_dom"/>
</dbReference>
<evidence type="ECO:0000259" key="3">
    <source>
        <dbReference type="Pfam" id="PF04542"/>
    </source>
</evidence>
<dbReference type="GO" id="GO:0016987">
    <property type="term" value="F:sigma factor activity"/>
    <property type="evidence" value="ECO:0007669"/>
    <property type="project" value="UniProtKB-KW"/>
</dbReference>
<keyword evidence="6" id="KW-1185">Reference proteome</keyword>
<keyword evidence="1" id="KW-0805">Transcription regulation</keyword>
<dbReference type="GO" id="GO:0071966">
    <property type="term" value="P:fungal-type cell wall polysaccharide metabolic process"/>
    <property type="evidence" value="ECO:0007669"/>
    <property type="project" value="TreeGrafter"/>
</dbReference>
<protein>
    <recommendedName>
        <fullName evidence="1">RNA polymerase sigma factor</fullName>
    </recommendedName>
</protein>
<dbReference type="GO" id="GO:0006352">
    <property type="term" value="P:DNA-templated transcription initiation"/>
    <property type="evidence" value="ECO:0007669"/>
    <property type="project" value="InterPro"/>
</dbReference>
<sequence>MVANPLPSVRTVRAAQRGDQRALADLASGCLPLLYNIVGRALNGHPDVDDVVQETVLRTLRGVSALRKPAAFRSWLVAVAIHQIRDYHRSRARLTPLEDVPDVADPDADFAEVTILRLSLSGQRKEIAEATRWLDDDDRELLALWWLEEGGRLERADLAAALELPRQHVAVRVQRMKERLDTGRAVVRVLADPGECAGLTALLTDWDGRPAPLWRKRLARHIRDCAGCSARSSDLIPAERLLASLPLVPVPTSFAHASLPGAFGPGVVRTRHAAPHLSAKALIAVPLAAGAVAGLVGLATLGRGGGERPAAATGPTAASSSAAAPDPARTPTPTAPALIPKGHPPAVRAAAGSCMKGVATWKFGAAGPALRASGACWYYDWAAGSSGITKPGGVEYVPMIWGSRSVTAATLAQAKARGRTLLGFNEPDMTAQSNMSPSQALALWPKLTATGMRLGSPAVAANGATAGGWLDKFMRGAAARHYRVDFITLHWYGSDFDSSRAVGQLRQYVQAVYARYHKPIWLTEYALIRFGATSVYPSQAQQAAFLRASTTMLAGLHGVERYAWFALPATKGSGTGLFTESGTPTTVGRAFQGLRSH</sequence>
<keyword evidence="1" id="KW-0804">Transcription</keyword>
<dbReference type="SUPFAM" id="SSF51445">
    <property type="entry name" value="(Trans)glycosidases"/>
    <property type="match status" value="1"/>
</dbReference>
<evidence type="ECO:0000313" key="5">
    <source>
        <dbReference type="EMBL" id="TQL90672.1"/>
    </source>
</evidence>
<dbReference type="PANTHER" id="PTHR34154">
    <property type="entry name" value="ALKALI-SENSITIVE LINKAGE PROTEIN 1"/>
    <property type="match status" value="1"/>
</dbReference>
<feature type="domain" description="Asl1-like glycosyl hydrolase catalytic" evidence="4">
    <location>
        <begin position="373"/>
        <end position="591"/>
    </location>
</feature>
<evidence type="ECO:0000256" key="2">
    <source>
        <dbReference type="SAM" id="MobiDB-lite"/>
    </source>
</evidence>
<comment type="similarity">
    <text evidence="1">Belongs to the sigma-70 factor family. ECF subfamily.</text>
</comment>
<proteinExistence type="inferred from homology"/>
<dbReference type="OrthoDB" id="8611574at2"/>
<dbReference type="InterPro" id="IPR024655">
    <property type="entry name" value="Asl1_glyco_hydro_catalytic"/>
</dbReference>
<dbReference type="GO" id="GO:0003677">
    <property type="term" value="F:DNA binding"/>
    <property type="evidence" value="ECO:0007669"/>
    <property type="project" value="UniProtKB-KW"/>
</dbReference>
<dbReference type="NCBIfam" id="TIGR02937">
    <property type="entry name" value="sigma70-ECF"/>
    <property type="match status" value="1"/>
</dbReference>
<dbReference type="InterPro" id="IPR017853">
    <property type="entry name" value="GH"/>
</dbReference>
<dbReference type="EMBL" id="VFOZ01000002">
    <property type="protein sequence ID" value="TQL90672.1"/>
    <property type="molecule type" value="Genomic_DNA"/>
</dbReference>
<dbReference type="Proteomes" id="UP000316096">
    <property type="component" value="Unassembled WGS sequence"/>
</dbReference>
<dbReference type="SUPFAM" id="SSF88946">
    <property type="entry name" value="Sigma2 domain of RNA polymerase sigma factors"/>
    <property type="match status" value="1"/>
</dbReference>
<evidence type="ECO:0000313" key="6">
    <source>
        <dbReference type="Proteomes" id="UP000316096"/>
    </source>
</evidence>
<dbReference type="Gene3D" id="3.20.20.80">
    <property type="entry name" value="Glycosidases"/>
    <property type="match status" value="1"/>
</dbReference>
<feature type="domain" description="RNA polymerase sigma-70 region 2" evidence="3">
    <location>
        <begin position="30"/>
        <end position="93"/>
    </location>
</feature>
<accession>A0A543C0R9</accession>
<keyword evidence="1" id="KW-0731">Sigma factor</keyword>
<dbReference type="InterPro" id="IPR007627">
    <property type="entry name" value="RNA_pol_sigma70_r2"/>
</dbReference>
<organism evidence="5 6">
    <name type="scientific">Actinoallomurus bryophytorum</name>
    <dbReference type="NCBI Taxonomy" id="1490222"/>
    <lineage>
        <taxon>Bacteria</taxon>
        <taxon>Bacillati</taxon>
        <taxon>Actinomycetota</taxon>
        <taxon>Actinomycetes</taxon>
        <taxon>Streptosporangiales</taxon>
        <taxon>Thermomonosporaceae</taxon>
        <taxon>Actinoallomurus</taxon>
    </lineage>
</organism>
<dbReference type="RefSeq" id="WP_141962672.1">
    <property type="nucleotide sequence ID" value="NZ_VFOZ01000002.1"/>
</dbReference>
<feature type="region of interest" description="Disordered" evidence="2">
    <location>
        <begin position="305"/>
        <end position="342"/>
    </location>
</feature>
<dbReference type="InterPro" id="IPR053183">
    <property type="entry name" value="ASL1"/>
</dbReference>
<dbReference type="PROSITE" id="PS01063">
    <property type="entry name" value="SIGMA70_ECF"/>
    <property type="match status" value="1"/>
</dbReference>
<comment type="caution">
    <text evidence="5">The sequence shown here is derived from an EMBL/GenBank/DDBJ whole genome shotgun (WGS) entry which is preliminary data.</text>
</comment>
<dbReference type="Gene3D" id="1.10.1740.10">
    <property type="match status" value="1"/>
</dbReference>
<gene>
    <name evidence="5" type="ORF">FB559_7984</name>
</gene>
<dbReference type="PANTHER" id="PTHR34154:SF3">
    <property type="entry name" value="ALKALI-SENSITIVE LINKAGE PROTEIN 1"/>
    <property type="match status" value="1"/>
</dbReference>
<evidence type="ECO:0000259" key="4">
    <source>
        <dbReference type="Pfam" id="PF11790"/>
    </source>
</evidence>
<feature type="compositionally biased region" description="Low complexity" evidence="2">
    <location>
        <begin position="308"/>
        <end position="327"/>
    </location>
</feature>
<dbReference type="InterPro" id="IPR000838">
    <property type="entry name" value="RNA_pol_sigma70_ECF_CS"/>
</dbReference>
<evidence type="ECO:0000256" key="1">
    <source>
        <dbReference type="RuleBase" id="RU000716"/>
    </source>
</evidence>